<feature type="transmembrane region" description="Helical" evidence="7">
    <location>
        <begin position="386"/>
        <end position="407"/>
    </location>
</feature>
<evidence type="ECO:0000313" key="8">
    <source>
        <dbReference type="EMBL" id="TAA45823.1"/>
    </source>
</evidence>
<accession>A0ABY1WPF0</accession>
<feature type="transmembrane region" description="Helical" evidence="7">
    <location>
        <begin position="234"/>
        <end position="256"/>
    </location>
</feature>
<dbReference type="PANTHER" id="PTHR43823">
    <property type="entry name" value="SPORULATION PROTEIN YKVU"/>
    <property type="match status" value="1"/>
</dbReference>
<name>A0ABY1WPF0_9GAMM</name>
<organism evidence="8 9">
    <name type="scientific">Corallincola spongiicola</name>
    <dbReference type="NCBI Taxonomy" id="2520508"/>
    <lineage>
        <taxon>Bacteria</taxon>
        <taxon>Pseudomonadati</taxon>
        <taxon>Pseudomonadota</taxon>
        <taxon>Gammaproteobacteria</taxon>
        <taxon>Alteromonadales</taxon>
        <taxon>Psychromonadaceae</taxon>
        <taxon>Corallincola</taxon>
    </lineage>
</organism>
<protein>
    <submittedName>
        <fullName evidence="8">MATE family efflux transporter</fullName>
    </submittedName>
</protein>
<feature type="transmembrane region" description="Helical" evidence="7">
    <location>
        <begin position="52"/>
        <end position="77"/>
    </location>
</feature>
<keyword evidence="3" id="KW-1003">Cell membrane</keyword>
<evidence type="ECO:0000256" key="6">
    <source>
        <dbReference type="ARBA" id="ARBA00023136"/>
    </source>
</evidence>
<evidence type="ECO:0000256" key="1">
    <source>
        <dbReference type="ARBA" id="ARBA00004429"/>
    </source>
</evidence>
<feature type="transmembrane region" description="Helical" evidence="7">
    <location>
        <begin position="413"/>
        <end position="433"/>
    </location>
</feature>
<dbReference type="NCBIfam" id="TIGR00797">
    <property type="entry name" value="matE"/>
    <property type="match status" value="1"/>
</dbReference>
<keyword evidence="9" id="KW-1185">Reference proteome</keyword>
<dbReference type="InterPro" id="IPR002528">
    <property type="entry name" value="MATE_fam"/>
</dbReference>
<dbReference type="PANTHER" id="PTHR43823:SF3">
    <property type="entry name" value="MULTIDRUG EXPORT PROTEIN MEPA"/>
    <property type="match status" value="1"/>
</dbReference>
<feature type="transmembrane region" description="Helical" evidence="7">
    <location>
        <begin position="12"/>
        <end position="32"/>
    </location>
</feature>
<dbReference type="InterPro" id="IPR048279">
    <property type="entry name" value="MdtK-like"/>
</dbReference>
<gene>
    <name evidence="8" type="ORF">EXY25_10720</name>
</gene>
<evidence type="ECO:0000256" key="4">
    <source>
        <dbReference type="ARBA" id="ARBA00022692"/>
    </source>
</evidence>
<feature type="transmembrane region" description="Helical" evidence="7">
    <location>
        <begin position="194"/>
        <end position="214"/>
    </location>
</feature>
<dbReference type="RefSeq" id="WP_130566765.1">
    <property type="nucleotide sequence ID" value="NZ_SHLY01000003.1"/>
</dbReference>
<feature type="transmembrane region" description="Helical" evidence="7">
    <location>
        <begin position="89"/>
        <end position="115"/>
    </location>
</feature>
<comment type="subcellular location">
    <subcellularLocation>
        <location evidence="1">Cell inner membrane</location>
        <topology evidence="1">Multi-pass membrane protein</topology>
    </subcellularLocation>
</comment>
<keyword evidence="6 7" id="KW-0472">Membrane</keyword>
<keyword evidence="2" id="KW-0813">Transport</keyword>
<feature type="transmembrane region" description="Helical" evidence="7">
    <location>
        <begin position="268"/>
        <end position="290"/>
    </location>
</feature>
<evidence type="ECO:0000256" key="3">
    <source>
        <dbReference type="ARBA" id="ARBA00022475"/>
    </source>
</evidence>
<sequence length="487" mass="51128">MPAAKFVHGSIFRHIVVMSSTNAIGLTALFLVDLADLFFISLLGEQELAAAVGYAGSILFFTTSVGIGLSIAMTALVSKAIGEKDREKACHLVTNVLVAGFAICVVVAALVWMYTPDLLHLMGATGRTHALAVDYLQILLPSLPILGLAICGGAALRSVGDAKLAMWSTLAGGATNAVLDPIFIFALGLGLEGVAYASVMARLVLAIVALVGVFNKHRLFARFDFISMQSQLAAILSVAFPAILTNIATPIGNAFVTASIAKYGDGYVAGWAVIGRLIPVAFGMIYSLSGAVGPIIGQNYGALKFDRIEQALRNAMGFCFAYVLTVCLLIYFARNGLVSAFGLSGDSADFLVFFCTWVSISFAFNGALFVSNAAFNNLGYPSLSTLMNVGKASIGTIPLVLVGSYYWGAEGVLIGQMSGSVVFGIAGLAWALAKVKKMAIRHQQQISPSEALVSPAMPMTPFCSSRAYMCAEAEVADEEACAQADVK</sequence>
<feature type="transmembrane region" description="Helical" evidence="7">
    <location>
        <begin position="311"/>
        <end position="331"/>
    </location>
</feature>
<evidence type="ECO:0000256" key="2">
    <source>
        <dbReference type="ARBA" id="ARBA00022448"/>
    </source>
</evidence>
<dbReference type="EMBL" id="SHLY01000003">
    <property type="protein sequence ID" value="TAA45823.1"/>
    <property type="molecule type" value="Genomic_DNA"/>
</dbReference>
<dbReference type="InterPro" id="IPR051327">
    <property type="entry name" value="MATE_MepA_subfamily"/>
</dbReference>
<evidence type="ECO:0000256" key="5">
    <source>
        <dbReference type="ARBA" id="ARBA00022989"/>
    </source>
</evidence>
<feature type="transmembrane region" description="Helical" evidence="7">
    <location>
        <begin position="135"/>
        <end position="156"/>
    </location>
</feature>
<dbReference type="Pfam" id="PF01554">
    <property type="entry name" value="MatE"/>
    <property type="match status" value="2"/>
</dbReference>
<comment type="caution">
    <text evidence="8">The sequence shown here is derived from an EMBL/GenBank/DDBJ whole genome shotgun (WGS) entry which is preliminary data.</text>
</comment>
<feature type="transmembrane region" description="Helical" evidence="7">
    <location>
        <begin position="351"/>
        <end position="374"/>
    </location>
</feature>
<evidence type="ECO:0000256" key="7">
    <source>
        <dbReference type="SAM" id="Phobius"/>
    </source>
</evidence>
<keyword evidence="5 7" id="KW-1133">Transmembrane helix</keyword>
<keyword evidence="4 7" id="KW-0812">Transmembrane</keyword>
<proteinExistence type="predicted"/>
<evidence type="ECO:0000313" key="9">
    <source>
        <dbReference type="Proteomes" id="UP000292544"/>
    </source>
</evidence>
<dbReference type="Proteomes" id="UP000292544">
    <property type="component" value="Unassembled WGS sequence"/>
</dbReference>
<dbReference type="PIRSF" id="PIRSF006603">
    <property type="entry name" value="DinF"/>
    <property type="match status" value="1"/>
</dbReference>
<reference evidence="9" key="1">
    <citation type="submission" date="2019-02" db="EMBL/GenBank/DDBJ databases">
        <title>Draft genome sequence of Muricauda sp. 176CP4-71.</title>
        <authorList>
            <person name="Park J.-S."/>
        </authorList>
    </citation>
    <scope>NUCLEOTIDE SEQUENCE [LARGE SCALE GENOMIC DNA]</scope>
    <source>
        <strain evidence="9">176GS2-150</strain>
    </source>
</reference>
<feature type="transmembrane region" description="Helical" evidence="7">
    <location>
        <begin position="168"/>
        <end position="188"/>
    </location>
</feature>